<protein>
    <recommendedName>
        <fullName evidence="4">LysM domain-containing protein</fullName>
    </recommendedName>
</protein>
<proteinExistence type="predicted"/>
<evidence type="ECO:0000256" key="1">
    <source>
        <dbReference type="SAM" id="MobiDB-lite"/>
    </source>
</evidence>
<organism evidence="2 3">
    <name type="scientific">Scleropages formosus</name>
    <name type="common">Asian bonytongue</name>
    <name type="synonym">Osteoglossum formosum</name>
    <dbReference type="NCBI Taxonomy" id="113540"/>
    <lineage>
        <taxon>Eukaryota</taxon>
        <taxon>Metazoa</taxon>
        <taxon>Chordata</taxon>
        <taxon>Craniata</taxon>
        <taxon>Vertebrata</taxon>
        <taxon>Euteleostomi</taxon>
        <taxon>Actinopterygii</taxon>
        <taxon>Neopterygii</taxon>
        <taxon>Teleostei</taxon>
        <taxon>Osteoglossocephala</taxon>
        <taxon>Osteoglossomorpha</taxon>
        <taxon>Osteoglossiformes</taxon>
        <taxon>Osteoglossidae</taxon>
        <taxon>Scleropages</taxon>
    </lineage>
</organism>
<accession>A0A8C9TUB1</accession>
<dbReference type="GeneTree" id="ENSGT00940000158711"/>
<dbReference type="AlphaFoldDB" id="A0A8C9TUB1"/>
<evidence type="ECO:0000313" key="3">
    <source>
        <dbReference type="Proteomes" id="UP000694397"/>
    </source>
</evidence>
<dbReference type="Ensembl" id="ENSSFOT00015054421.1">
    <property type="protein sequence ID" value="ENSSFOP00015058603.1"/>
    <property type="gene ID" value="ENSSFOG00015029012.1"/>
</dbReference>
<reference evidence="2 3" key="1">
    <citation type="submission" date="2019-04" db="EMBL/GenBank/DDBJ databases">
        <authorList>
            <consortium name="Wellcome Sanger Institute Data Sharing"/>
        </authorList>
    </citation>
    <scope>NUCLEOTIDE SEQUENCE [LARGE SCALE GENOMIC DNA]</scope>
</reference>
<reference evidence="2" key="2">
    <citation type="submission" date="2025-08" db="UniProtKB">
        <authorList>
            <consortium name="Ensembl"/>
        </authorList>
    </citation>
    <scope>IDENTIFICATION</scope>
</reference>
<dbReference type="OrthoDB" id="538216at2759"/>
<evidence type="ECO:0008006" key="4">
    <source>
        <dbReference type="Google" id="ProtNLM"/>
    </source>
</evidence>
<name>A0A8C9TUB1_SCLFO</name>
<reference evidence="2" key="3">
    <citation type="submission" date="2025-09" db="UniProtKB">
        <authorList>
            <consortium name="Ensembl"/>
        </authorList>
    </citation>
    <scope>IDENTIFICATION</scope>
</reference>
<feature type="region of interest" description="Disordered" evidence="1">
    <location>
        <begin position="1"/>
        <end position="58"/>
    </location>
</feature>
<keyword evidence="3" id="KW-1185">Reference proteome</keyword>
<sequence>MTGRSQQAAFQPAATTQPSNGGHVYTFGNGLVSENEFSEEDGESYELRPRGRERLKRSASRDRMDDIVYLVRDIKEGDTLNAISLQYFCSVMTDTLFVSYQFVD</sequence>
<dbReference type="Proteomes" id="UP000694397">
    <property type="component" value="Chromosome 6"/>
</dbReference>
<evidence type="ECO:0000313" key="2">
    <source>
        <dbReference type="Ensembl" id="ENSSFOP00015058603.1"/>
    </source>
</evidence>
<feature type="compositionally biased region" description="Low complexity" evidence="1">
    <location>
        <begin position="1"/>
        <end position="18"/>
    </location>
</feature>